<evidence type="ECO:0000313" key="1">
    <source>
        <dbReference type="EMBL" id="GGK82093.1"/>
    </source>
</evidence>
<evidence type="ECO:0000313" key="2">
    <source>
        <dbReference type="Proteomes" id="UP000645217"/>
    </source>
</evidence>
<organism evidence="1 2">
    <name type="scientific">Sphaerisporangium melleum</name>
    <dbReference type="NCBI Taxonomy" id="321316"/>
    <lineage>
        <taxon>Bacteria</taxon>
        <taxon>Bacillati</taxon>
        <taxon>Actinomycetota</taxon>
        <taxon>Actinomycetes</taxon>
        <taxon>Streptosporangiales</taxon>
        <taxon>Streptosporangiaceae</taxon>
        <taxon>Sphaerisporangium</taxon>
    </lineage>
</organism>
<dbReference type="EMBL" id="BMNT01000012">
    <property type="protein sequence ID" value="GGK82093.1"/>
    <property type="molecule type" value="Genomic_DNA"/>
</dbReference>
<keyword evidence="2" id="KW-1185">Reference proteome</keyword>
<accession>A0A917R180</accession>
<proteinExistence type="predicted"/>
<dbReference type="AlphaFoldDB" id="A0A917R180"/>
<reference evidence="1" key="2">
    <citation type="submission" date="2020-09" db="EMBL/GenBank/DDBJ databases">
        <authorList>
            <person name="Sun Q."/>
            <person name="Ohkuma M."/>
        </authorList>
    </citation>
    <scope>NUCLEOTIDE SEQUENCE</scope>
    <source>
        <strain evidence="1">JCM 13064</strain>
    </source>
</reference>
<sequence>MTQPPDHTAKVHVSVPVRLSLDTGYRDQHVSTLKRGPRKPRHRRPRLVEWHRMDPTQRRTSWSELVAWVTWLHDRYELGVEERLPYCWAHHPGLIEELWALKAWREEIYDADQPSGQAARYWHAELRQTMHAAITFYAAGCRAGHRGADGTAAEDPALQRRWQQADPAAGIPAHRLIAGTPAPGRRDGYLFLTPATMDTHRQNRTAVPLSTTVTDLLRHDGSWWVPGQGGWLRVTDPELAHRLDQRRVALALADRSVEHRRAGRTARGGPR</sequence>
<protein>
    <submittedName>
        <fullName evidence="1">Uncharacterized protein</fullName>
    </submittedName>
</protein>
<name>A0A917R180_9ACTN</name>
<comment type="caution">
    <text evidence="1">The sequence shown here is derived from an EMBL/GenBank/DDBJ whole genome shotgun (WGS) entry which is preliminary data.</text>
</comment>
<reference evidence="1" key="1">
    <citation type="journal article" date="2014" name="Int. J. Syst. Evol. Microbiol.">
        <title>Complete genome sequence of Corynebacterium casei LMG S-19264T (=DSM 44701T), isolated from a smear-ripened cheese.</title>
        <authorList>
            <consortium name="US DOE Joint Genome Institute (JGI-PGF)"/>
            <person name="Walter F."/>
            <person name="Albersmeier A."/>
            <person name="Kalinowski J."/>
            <person name="Ruckert C."/>
        </authorList>
    </citation>
    <scope>NUCLEOTIDE SEQUENCE</scope>
    <source>
        <strain evidence="1">JCM 13064</strain>
    </source>
</reference>
<dbReference type="RefSeq" id="WP_189163234.1">
    <property type="nucleotide sequence ID" value="NZ_BMNT01000012.1"/>
</dbReference>
<gene>
    <name evidence="1" type="ORF">GCM10007964_25980</name>
</gene>
<dbReference type="Proteomes" id="UP000645217">
    <property type="component" value="Unassembled WGS sequence"/>
</dbReference>